<keyword evidence="1" id="KW-0472">Membrane</keyword>
<evidence type="ECO:0000313" key="2">
    <source>
        <dbReference type="EMBL" id="UXX78339.1"/>
    </source>
</evidence>
<feature type="transmembrane region" description="Helical" evidence="1">
    <location>
        <begin position="12"/>
        <end position="32"/>
    </location>
</feature>
<sequence length="224" mass="25727">MKKVIRPTLPKEISIGVLILIFSLAFILSGQLFDSHANVDSPNIYLGMFLVSSAAIIMVIILWEEILFPIHVKPKDGEIVFRNHRNKLKAQALIYLIIPAIVVFLYLNYKVNLFYFISWAVVNLAAPVIGKLISGIHNYNDFLRLNANLIEYKNNEKEGTIQIKDIKNIELVKADGFLSKLELDLVHQGRQTIDLDEMELDEFYETIEQYITTQYDSLIKQNKA</sequence>
<dbReference type="Proteomes" id="UP001062165">
    <property type="component" value="Chromosome"/>
</dbReference>
<feature type="transmembrane region" description="Helical" evidence="1">
    <location>
        <begin position="113"/>
        <end position="134"/>
    </location>
</feature>
<evidence type="ECO:0000313" key="3">
    <source>
        <dbReference type="Proteomes" id="UP001062165"/>
    </source>
</evidence>
<gene>
    <name evidence="2" type="ORF">N7E81_13330</name>
</gene>
<feature type="transmembrane region" description="Helical" evidence="1">
    <location>
        <begin position="44"/>
        <end position="67"/>
    </location>
</feature>
<organism evidence="2 3">
    <name type="scientific">Reichenbachiella carrageenanivorans</name>
    <dbReference type="NCBI Taxonomy" id="2979869"/>
    <lineage>
        <taxon>Bacteria</taxon>
        <taxon>Pseudomonadati</taxon>
        <taxon>Bacteroidota</taxon>
        <taxon>Cytophagia</taxon>
        <taxon>Cytophagales</taxon>
        <taxon>Reichenbachiellaceae</taxon>
        <taxon>Reichenbachiella</taxon>
    </lineage>
</organism>
<name>A0ABY6CX94_9BACT</name>
<evidence type="ECO:0000256" key="1">
    <source>
        <dbReference type="SAM" id="Phobius"/>
    </source>
</evidence>
<protein>
    <submittedName>
        <fullName evidence="2">Heavy metal transporter</fullName>
    </submittedName>
</protein>
<dbReference type="EMBL" id="CP106735">
    <property type="protein sequence ID" value="UXX78339.1"/>
    <property type="molecule type" value="Genomic_DNA"/>
</dbReference>
<reference evidence="2" key="1">
    <citation type="submission" date="2022-10" db="EMBL/GenBank/DDBJ databases">
        <title>Comparative genomics and taxonomic characterization of three novel marine species of genus Reichenbachiella exhibiting antioxidant and polysaccharide degradation activities.</title>
        <authorList>
            <person name="Muhammad N."/>
            <person name="Lee Y.-J."/>
            <person name="Ko J."/>
            <person name="Kim S.-G."/>
        </authorList>
    </citation>
    <scope>NUCLEOTIDE SEQUENCE</scope>
    <source>
        <strain evidence="2">Wsw4-B4</strain>
    </source>
</reference>
<keyword evidence="1" id="KW-0812">Transmembrane</keyword>
<proteinExistence type="predicted"/>
<dbReference type="RefSeq" id="WP_263050085.1">
    <property type="nucleotide sequence ID" value="NZ_CP106735.1"/>
</dbReference>
<accession>A0ABY6CX94</accession>
<feature type="transmembrane region" description="Helical" evidence="1">
    <location>
        <begin position="88"/>
        <end position="107"/>
    </location>
</feature>
<keyword evidence="1" id="KW-1133">Transmembrane helix</keyword>
<keyword evidence="3" id="KW-1185">Reference proteome</keyword>